<reference evidence="1" key="2">
    <citation type="submission" date="2023-01" db="EMBL/GenBank/DDBJ databases">
        <authorList>
            <person name="Sun Q."/>
            <person name="Evtushenko L."/>
        </authorList>
    </citation>
    <scope>NUCLEOTIDE SEQUENCE</scope>
    <source>
        <strain evidence="1">VKM Ac-1069</strain>
    </source>
</reference>
<dbReference type="AlphaFoldDB" id="A0A9W6UFL3"/>
<dbReference type="InterPro" id="IPR011335">
    <property type="entry name" value="Restrct_endonuc-II-like"/>
</dbReference>
<dbReference type="Proteomes" id="UP001143463">
    <property type="component" value="Unassembled WGS sequence"/>
</dbReference>
<protein>
    <recommendedName>
        <fullName evidence="3">DUF559 domain-containing protein</fullName>
    </recommendedName>
</protein>
<name>A0A9W6UFL3_9PSEU</name>
<organism evidence="1 2">
    <name type="scientific">Pseudonocardia halophobica</name>
    <dbReference type="NCBI Taxonomy" id="29401"/>
    <lineage>
        <taxon>Bacteria</taxon>
        <taxon>Bacillati</taxon>
        <taxon>Actinomycetota</taxon>
        <taxon>Actinomycetes</taxon>
        <taxon>Pseudonocardiales</taxon>
        <taxon>Pseudonocardiaceae</taxon>
        <taxon>Pseudonocardia</taxon>
    </lineage>
</organism>
<evidence type="ECO:0008006" key="3">
    <source>
        <dbReference type="Google" id="ProtNLM"/>
    </source>
</evidence>
<accession>A0A9W6UFL3</accession>
<evidence type="ECO:0000313" key="1">
    <source>
        <dbReference type="EMBL" id="GLL15623.1"/>
    </source>
</evidence>
<dbReference type="SUPFAM" id="SSF52980">
    <property type="entry name" value="Restriction endonuclease-like"/>
    <property type="match status" value="1"/>
</dbReference>
<dbReference type="EMBL" id="BSFQ01000051">
    <property type="protein sequence ID" value="GLL15623.1"/>
    <property type="molecule type" value="Genomic_DNA"/>
</dbReference>
<comment type="caution">
    <text evidence="1">The sequence shown here is derived from an EMBL/GenBank/DDBJ whole genome shotgun (WGS) entry which is preliminary data.</text>
</comment>
<gene>
    <name evidence="1" type="ORF">GCM10017577_67750</name>
</gene>
<evidence type="ECO:0000313" key="2">
    <source>
        <dbReference type="Proteomes" id="UP001143463"/>
    </source>
</evidence>
<proteinExistence type="predicted"/>
<sequence>MSEAVVMQRTQRAGIAHLEVFRGSEAVGAGFLAKSDLRGDRVVRLFRDVYTWAETSITHELRARAAALALPPGAVVTGRSAATVRGAPVCWTDDPVHVVAPLELRIGRRSGVLLRRTALRPDEYGPWGDGLIASPLRMALDLLLGRPLPDSVADLDQVLKAGLIDRHLLTASLRSRRDNGIVVARQAEQLATGIADSIPESQVRVHLVLAGLDPVAQHWIEVDGEQVAQVDFAFPARKVAVEYDGGWRNNEMWALNHDRTRLNRIQAAGWDVVFVTAALLRQPRKMIAEVRGALAR</sequence>
<dbReference type="RefSeq" id="WP_081924705.1">
    <property type="nucleotide sequence ID" value="NZ_BAAAUZ010000059.1"/>
</dbReference>
<dbReference type="Gene3D" id="3.40.960.10">
    <property type="entry name" value="VSR Endonuclease"/>
    <property type="match status" value="1"/>
</dbReference>
<keyword evidence="2" id="KW-1185">Reference proteome</keyword>
<reference evidence="1" key="1">
    <citation type="journal article" date="2014" name="Int. J. Syst. Evol. Microbiol.">
        <title>Complete genome sequence of Corynebacterium casei LMG S-19264T (=DSM 44701T), isolated from a smear-ripened cheese.</title>
        <authorList>
            <consortium name="US DOE Joint Genome Institute (JGI-PGF)"/>
            <person name="Walter F."/>
            <person name="Albersmeier A."/>
            <person name="Kalinowski J."/>
            <person name="Ruckert C."/>
        </authorList>
    </citation>
    <scope>NUCLEOTIDE SEQUENCE</scope>
    <source>
        <strain evidence="1">VKM Ac-1069</strain>
    </source>
</reference>